<proteinExistence type="inferred from homology"/>
<dbReference type="EC" id="3.1.1.-" evidence="3"/>
<feature type="region of interest" description="Disordered" evidence="4">
    <location>
        <begin position="1"/>
        <end position="22"/>
    </location>
</feature>
<protein>
    <recommendedName>
        <fullName evidence="3">Carboxylic ester hydrolase</fullName>
        <ecNumber evidence="3">3.1.1.-</ecNumber>
    </recommendedName>
</protein>
<keyword evidence="2 3" id="KW-0378">Hydrolase</keyword>
<dbReference type="GO" id="GO:0016787">
    <property type="term" value="F:hydrolase activity"/>
    <property type="evidence" value="ECO:0007669"/>
    <property type="project" value="UniProtKB-KW"/>
</dbReference>
<feature type="domain" description="Carboxylesterase type B" evidence="5">
    <location>
        <begin position="43"/>
        <end position="543"/>
    </location>
</feature>
<accession>A0A319ENW4</accession>
<dbReference type="OrthoDB" id="3200163at2759"/>
<evidence type="ECO:0000256" key="3">
    <source>
        <dbReference type="RuleBase" id="RU361235"/>
    </source>
</evidence>
<dbReference type="VEuPathDB" id="FungiDB:BO78DRAFT_351488"/>
<dbReference type="Gene3D" id="3.40.50.1820">
    <property type="entry name" value="alpha/beta hydrolase"/>
    <property type="match status" value="1"/>
</dbReference>
<evidence type="ECO:0000256" key="2">
    <source>
        <dbReference type="ARBA" id="ARBA00022801"/>
    </source>
</evidence>
<gene>
    <name evidence="6" type="ORF">BO78DRAFT_351488</name>
</gene>
<dbReference type="InterPro" id="IPR050309">
    <property type="entry name" value="Type-B_Carboxylest/Lipase"/>
</dbReference>
<dbReference type="InterPro" id="IPR029058">
    <property type="entry name" value="AB_hydrolase_fold"/>
</dbReference>
<dbReference type="Proteomes" id="UP000248423">
    <property type="component" value="Unassembled WGS sequence"/>
</dbReference>
<dbReference type="InterPro" id="IPR019826">
    <property type="entry name" value="Carboxylesterase_B_AS"/>
</dbReference>
<evidence type="ECO:0000313" key="7">
    <source>
        <dbReference type="Proteomes" id="UP000248423"/>
    </source>
</evidence>
<dbReference type="Pfam" id="PF00135">
    <property type="entry name" value="COesterase"/>
    <property type="match status" value="1"/>
</dbReference>
<dbReference type="InterPro" id="IPR002018">
    <property type="entry name" value="CarbesteraseB"/>
</dbReference>
<evidence type="ECO:0000313" key="6">
    <source>
        <dbReference type="EMBL" id="PYI02469.1"/>
    </source>
</evidence>
<keyword evidence="7" id="KW-1185">Reference proteome</keyword>
<name>A0A319ENW4_ASPSB</name>
<dbReference type="PROSITE" id="PS00122">
    <property type="entry name" value="CARBOXYLESTERASE_B_1"/>
    <property type="match status" value="1"/>
</dbReference>
<organism evidence="6 7">
    <name type="scientific">Aspergillus sclerotiicarbonarius (strain CBS 121057 / IBT 28362)</name>
    <dbReference type="NCBI Taxonomy" id="1448318"/>
    <lineage>
        <taxon>Eukaryota</taxon>
        <taxon>Fungi</taxon>
        <taxon>Dikarya</taxon>
        <taxon>Ascomycota</taxon>
        <taxon>Pezizomycotina</taxon>
        <taxon>Eurotiomycetes</taxon>
        <taxon>Eurotiomycetidae</taxon>
        <taxon>Eurotiales</taxon>
        <taxon>Aspergillaceae</taxon>
        <taxon>Aspergillus</taxon>
        <taxon>Aspergillus subgen. Circumdati</taxon>
    </lineage>
</organism>
<evidence type="ECO:0000256" key="1">
    <source>
        <dbReference type="ARBA" id="ARBA00005964"/>
    </source>
</evidence>
<sequence>MAAAVRQHRMPEDPGQAPALSKPDTLVVTVPTQTLPSHLQRVIGRKSAIPGIEEFRGIPYGIVPARWQHAVLRDRLPRDVFDATQNGPRCPQPQEPNNSDEFQSYLEFPGDVKESEFDCLNLFITRPSAAALAAAGFDAQSVKLPVYVYIHGGAYSFGAGTDPMWDPARLVKRSVAMKTPMIVATINYRLNMFGFAGSSEIIQVQPEGQPKGCNFGLSDQRTAIIWVRQNIGAFGGDATRITVGGQSAGGSSSHVHALEAILTKGEPLVQRAIIQSGALGVLGPIPMAVADARWEAFCRHLGAPTGDASSRIAFMATVAPADILRAAHQLGSIVCPLVVDDLTISQKPNGRWGIHFGGNEAISSGNAPSQDAGVIPVLIGDTDVEGVIHLGEVGKIRDLQDLKERLAGQVTSTEFLDGVYQAYGLQPDVPVSDLRIGVLQLLTDIQFGYPVQCARQELMGWEGSRNKDLESRARPTVVHSYRMSVGNPFPGPRYGLAQHCVDLIYIYDCFADALRIADNSLPAEAVANAALVERIQEDWVRFITAPSVSSQAGCATVYGSDRTASSIRMESDQVWTDRLRRFHLLERYWLSAQQAIKALAGTGHVF</sequence>
<evidence type="ECO:0000256" key="4">
    <source>
        <dbReference type="SAM" id="MobiDB-lite"/>
    </source>
</evidence>
<dbReference type="EMBL" id="KZ826394">
    <property type="protein sequence ID" value="PYI02469.1"/>
    <property type="molecule type" value="Genomic_DNA"/>
</dbReference>
<evidence type="ECO:0000259" key="5">
    <source>
        <dbReference type="Pfam" id="PF00135"/>
    </source>
</evidence>
<dbReference type="STRING" id="1448318.A0A319ENW4"/>
<reference evidence="6 7" key="1">
    <citation type="submission" date="2018-02" db="EMBL/GenBank/DDBJ databases">
        <title>The genomes of Aspergillus section Nigri reveals drivers in fungal speciation.</title>
        <authorList>
            <consortium name="DOE Joint Genome Institute"/>
            <person name="Vesth T.C."/>
            <person name="Nybo J."/>
            <person name="Theobald S."/>
            <person name="Brandl J."/>
            <person name="Frisvad J.C."/>
            <person name="Nielsen K.F."/>
            <person name="Lyhne E.K."/>
            <person name="Kogle M.E."/>
            <person name="Kuo A."/>
            <person name="Riley R."/>
            <person name="Clum A."/>
            <person name="Nolan M."/>
            <person name="Lipzen A."/>
            <person name="Salamov A."/>
            <person name="Henrissat B."/>
            <person name="Wiebenga A."/>
            <person name="De vries R.P."/>
            <person name="Grigoriev I.V."/>
            <person name="Mortensen U.H."/>
            <person name="Andersen M.R."/>
            <person name="Baker S.E."/>
        </authorList>
    </citation>
    <scope>NUCLEOTIDE SEQUENCE [LARGE SCALE GENOMIC DNA]</scope>
    <source>
        <strain evidence="6 7">CBS 121057</strain>
    </source>
</reference>
<dbReference type="SUPFAM" id="SSF53474">
    <property type="entry name" value="alpha/beta-Hydrolases"/>
    <property type="match status" value="1"/>
</dbReference>
<comment type="similarity">
    <text evidence="1 3">Belongs to the type-B carboxylesterase/lipase family.</text>
</comment>
<dbReference type="PANTHER" id="PTHR11559">
    <property type="entry name" value="CARBOXYLESTERASE"/>
    <property type="match status" value="1"/>
</dbReference>
<dbReference type="AlphaFoldDB" id="A0A319ENW4"/>